<reference evidence="3" key="4">
    <citation type="journal article" date="2015" name="G3 (Bethesda)">
        <title>Genome sequences of three phytopathogenic species of the Magnaporthaceae family of fungi.</title>
        <authorList>
            <person name="Okagaki L.H."/>
            <person name="Nunes C.C."/>
            <person name="Sailsbery J."/>
            <person name="Clay B."/>
            <person name="Brown D."/>
            <person name="John T."/>
            <person name="Oh Y."/>
            <person name="Young N."/>
            <person name="Fitzgerald M."/>
            <person name="Haas B.J."/>
            <person name="Zeng Q."/>
            <person name="Young S."/>
            <person name="Adiconis X."/>
            <person name="Fan L."/>
            <person name="Levin J.Z."/>
            <person name="Mitchell T.K."/>
            <person name="Okubara P.A."/>
            <person name="Farman M.L."/>
            <person name="Kohn L.M."/>
            <person name="Birren B."/>
            <person name="Ma L.-J."/>
            <person name="Dean R.A."/>
        </authorList>
    </citation>
    <scope>NUCLEOTIDE SEQUENCE</scope>
    <source>
        <strain evidence="3">R3-111a-1</strain>
    </source>
</reference>
<evidence type="ECO:0000313" key="4">
    <source>
        <dbReference type="Proteomes" id="UP000006039"/>
    </source>
</evidence>
<dbReference type="GeneID" id="20343493"/>
<proteinExistence type="predicted"/>
<dbReference type="RefSeq" id="XP_009219077.1">
    <property type="nucleotide sequence ID" value="XM_009220813.1"/>
</dbReference>
<feature type="region of interest" description="Disordered" evidence="1">
    <location>
        <begin position="1"/>
        <end position="49"/>
    </location>
</feature>
<dbReference type="HOGENOM" id="CLU_2427143_0_0_1"/>
<organism evidence="2">
    <name type="scientific">Gaeumannomyces tritici (strain R3-111a-1)</name>
    <name type="common">Wheat and barley take-all root rot fungus</name>
    <name type="synonym">Gaeumannomyces graminis var. tritici</name>
    <dbReference type="NCBI Taxonomy" id="644352"/>
    <lineage>
        <taxon>Eukaryota</taxon>
        <taxon>Fungi</taxon>
        <taxon>Dikarya</taxon>
        <taxon>Ascomycota</taxon>
        <taxon>Pezizomycotina</taxon>
        <taxon>Sordariomycetes</taxon>
        <taxon>Sordariomycetidae</taxon>
        <taxon>Magnaporthales</taxon>
        <taxon>Magnaporthaceae</taxon>
        <taxon>Gaeumannomyces</taxon>
    </lineage>
</organism>
<name>J3NP29_GAET3</name>
<feature type="compositionally biased region" description="Polar residues" evidence="1">
    <location>
        <begin position="1"/>
        <end position="12"/>
    </location>
</feature>
<dbReference type="Proteomes" id="UP000006039">
    <property type="component" value="Unassembled WGS sequence"/>
</dbReference>
<feature type="compositionally biased region" description="Polar residues" evidence="1">
    <location>
        <begin position="68"/>
        <end position="78"/>
    </location>
</feature>
<evidence type="ECO:0000313" key="2">
    <source>
        <dbReference type="EMBL" id="EJT77932.1"/>
    </source>
</evidence>
<dbReference type="AlphaFoldDB" id="J3NP29"/>
<accession>J3NP29</accession>
<sequence length="91" mass="9393">MTKHYQSTTEGNDGNPRRTDTVDAHSSETPFAWLPGGCRPAASARRAGPGYGLAAQVSPLTTGDLKLGTSSGQRSYPQRASPAEEACAAGS</sequence>
<reference evidence="3" key="5">
    <citation type="submission" date="2018-04" db="UniProtKB">
        <authorList>
            <consortium name="EnsemblFungi"/>
        </authorList>
    </citation>
    <scope>IDENTIFICATION</scope>
    <source>
        <strain evidence="3">R3-111a-1</strain>
    </source>
</reference>
<evidence type="ECO:0000256" key="1">
    <source>
        <dbReference type="SAM" id="MobiDB-lite"/>
    </source>
</evidence>
<dbReference type="VEuPathDB" id="FungiDB:GGTG_03035"/>
<keyword evidence="4" id="KW-1185">Reference proteome</keyword>
<dbReference type="EnsemblFungi" id="EJT77932">
    <property type="protein sequence ID" value="EJT77932"/>
    <property type="gene ID" value="GGTG_03035"/>
</dbReference>
<dbReference type="EMBL" id="GL385396">
    <property type="protein sequence ID" value="EJT77932.1"/>
    <property type="molecule type" value="Genomic_DNA"/>
</dbReference>
<reference evidence="2" key="3">
    <citation type="submission" date="2010-09" db="EMBL/GenBank/DDBJ databases">
        <title>Annotation of Gaeumannomyces graminis var. tritici R3-111a-1.</title>
        <authorList>
            <consortium name="The Broad Institute Genome Sequencing Platform"/>
            <person name="Ma L.-J."/>
            <person name="Dead R."/>
            <person name="Young S.K."/>
            <person name="Zeng Q."/>
            <person name="Gargeya S."/>
            <person name="Fitzgerald M."/>
            <person name="Haas B."/>
            <person name="Abouelleil A."/>
            <person name="Alvarado L."/>
            <person name="Arachchi H.M."/>
            <person name="Berlin A."/>
            <person name="Brown A."/>
            <person name="Chapman S.B."/>
            <person name="Chen Z."/>
            <person name="Dunbar C."/>
            <person name="Freedman E."/>
            <person name="Gearin G."/>
            <person name="Gellesch M."/>
            <person name="Goldberg J."/>
            <person name="Griggs A."/>
            <person name="Gujja S."/>
            <person name="Heiman D."/>
            <person name="Howarth C."/>
            <person name="Larson L."/>
            <person name="Lui A."/>
            <person name="MacDonald P.J.P."/>
            <person name="Mehta T."/>
            <person name="Montmayeur A."/>
            <person name="Murphy C."/>
            <person name="Neiman D."/>
            <person name="Pearson M."/>
            <person name="Priest M."/>
            <person name="Roberts A."/>
            <person name="Saif S."/>
            <person name="Shea T."/>
            <person name="Shenoy N."/>
            <person name="Sisk P."/>
            <person name="Stolte C."/>
            <person name="Sykes S."/>
            <person name="Yandava C."/>
            <person name="Wortman J."/>
            <person name="Nusbaum C."/>
            <person name="Birren B."/>
        </authorList>
    </citation>
    <scope>NUCLEOTIDE SEQUENCE</scope>
    <source>
        <strain evidence="2">R3-111a-1</strain>
    </source>
</reference>
<protein>
    <submittedName>
        <fullName evidence="2 3">Uncharacterized protein</fullName>
    </submittedName>
</protein>
<reference evidence="2" key="2">
    <citation type="submission" date="2010-07" db="EMBL/GenBank/DDBJ databases">
        <authorList>
            <consortium name="The Broad Institute Genome Sequencing Platform"/>
            <consortium name="Broad Institute Genome Sequencing Center for Infectious Disease"/>
            <person name="Ma L.-J."/>
            <person name="Dead R."/>
            <person name="Young S."/>
            <person name="Zeng Q."/>
            <person name="Koehrsen M."/>
            <person name="Alvarado L."/>
            <person name="Berlin A."/>
            <person name="Chapman S.B."/>
            <person name="Chen Z."/>
            <person name="Freedman E."/>
            <person name="Gellesch M."/>
            <person name="Goldberg J."/>
            <person name="Griggs A."/>
            <person name="Gujja S."/>
            <person name="Heilman E.R."/>
            <person name="Heiman D."/>
            <person name="Hepburn T."/>
            <person name="Howarth C."/>
            <person name="Jen D."/>
            <person name="Larson L."/>
            <person name="Mehta T."/>
            <person name="Neiman D."/>
            <person name="Pearson M."/>
            <person name="Roberts A."/>
            <person name="Saif S."/>
            <person name="Shea T."/>
            <person name="Shenoy N."/>
            <person name="Sisk P."/>
            <person name="Stolte C."/>
            <person name="Sykes S."/>
            <person name="Walk T."/>
            <person name="White J."/>
            <person name="Yandava C."/>
            <person name="Haas B."/>
            <person name="Nusbaum C."/>
            <person name="Birren B."/>
        </authorList>
    </citation>
    <scope>NUCLEOTIDE SEQUENCE</scope>
    <source>
        <strain evidence="2">R3-111a-1</strain>
    </source>
</reference>
<feature type="compositionally biased region" description="Low complexity" evidence="1">
    <location>
        <begin position="35"/>
        <end position="48"/>
    </location>
</feature>
<reference evidence="4" key="1">
    <citation type="submission" date="2010-07" db="EMBL/GenBank/DDBJ databases">
        <title>The genome sequence of Gaeumannomyces graminis var. tritici strain R3-111a-1.</title>
        <authorList>
            <consortium name="The Broad Institute Genome Sequencing Platform"/>
            <person name="Ma L.-J."/>
            <person name="Dead R."/>
            <person name="Young S."/>
            <person name="Zeng Q."/>
            <person name="Koehrsen M."/>
            <person name="Alvarado L."/>
            <person name="Berlin A."/>
            <person name="Chapman S.B."/>
            <person name="Chen Z."/>
            <person name="Freedman E."/>
            <person name="Gellesch M."/>
            <person name="Goldberg J."/>
            <person name="Griggs A."/>
            <person name="Gujja S."/>
            <person name="Heilman E.R."/>
            <person name="Heiman D."/>
            <person name="Hepburn T."/>
            <person name="Howarth C."/>
            <person name="Jen D."/>
            <person name="Larson L."/>
            <person name="Mehta T."/>
            <person name="Neiman D."/>
            <person name="Pearson M."/>
            <person name="Roberts A."/>
            <person name="Saif S."/>
            <person name="Shea T."/>
            <person name="Shenoy N."/>
            <person name="Sisk P."/>
            <person name="Stolte C."/>
            <person name="Sykes S."/>
            <person name="Walk T."/>
            <person name="White J."/>
            <person name="Yandava C."/>
            <person name="Haas B."/>
            <person name="Nusbaum C."/>
            <person name="Birren B."/>
        </authorList>
    </citation>
    <scope>NUCLEOTIDE SEQUENCE [LARGE SCALE GENOMIC DNA]</scope>
    <source>
        <strain evidence="4">R3-111a-1</strain>
    </source>
</reference>
<feature type="region of interest" description="Disordered" evidence="1">
    <location>
        <begin position="62"/>
        <end position="91"/>
    </location>
</feature>
<feature type="compositionally biased region" description="Basic and acidic residues" evidence="1">
    <location>
        <begin position="15"/>
        <end position="26"/>
    </location>
</feature>
<gene>
    <name evidence="3" type="primary">20343493</name>
    <name evidence="2" type="ORF">GGTG_03035</name>
</gene>
<evidence type="ECO:0000313" key="3">
    <source>
        <dbReference type="EnsemblFungi" id="EJT77932"/>
    </source>
</evidence>